<reference evidence="1" key="1">
    <citation type="submission" date="2008-04" db="EMBL/GenBank/DDBJ databases">
        <title>Virus population dynamics and acquired virus resistance in natural microbial communities.</title>
        <authorList>
            <person name="Andersson A.A."/>
            <person name="Banfield J.F."/>
        </authorList>
    </citation>
    <scope>NUCLEOTIDE SEQUENCE</scope>
</reference>
<sequence>MKILIACEFSGIVREAFRKRGHDAWSCDLLPSEIPSPYHIQDDVLNHLDESWDMMIAHPPCTYLSNSGVRWLYNADKTRNEERWENMRRGREFFLKLLSANIPKIAVENPIQHKHAREVIRKPDQIIQPWQFGHGETKATCLWLKGLPPLYPTDIVEGREQRIFLMPRTEKRGLERSRTYQGIADAMADQWSSNFTLITDYETSE</sequence>
<evidence type="ECO:0000313" key="1">
    <source>
        <dbReference type="EMBL" id="ACD75436.1"/>
    </source>
</evidence>
<name>B3GAM8_9VIRU</name>
<accession>B3GAM8</accession>
<protein>
    <submittedName>
        <fullName evidence="1">AMDV4_7</fullName>
    </submittedName>
</protein>
<dbReference type="EMBL" id="EU662160">
    <property type="protein sequence ID" value="ACD75436.1"/>
    <property type="molecule type" value="Genomic_DNA"/>
</dbReference>
<proteinExistence type="predicted"/>
<organism evidence="1">
    <name type="scientific">uncultured virus</name>
    <dbReference type="NCBI Taxonomy" id="340016"/>
    <lineage>
        <taxon>Viruses</taxon>
        <taxon>environmental samples</taxon>
    </lineage>
</organism>